<evidence type="ECO:0000259" key="1">
    <source>
        <dbReference type="Pfam" id="PF14947"/>
    </source>
</evidence>
<dbReference type="eggNOG" id="arCOG06652">
    <property type="taxonomic scope" value="Archaea"/>
</dbReference>
<reference evidence="2" key="1">
    <citation type="submission" date="2009-10" db="EMBL/GenBank/DDBJ databases">
        <title>Complete sequence of chromosome of Methanocaldococcus vulcanius M7.</title>
        <authorList>
            <consortium name="US DOE Joint Genome Institute"/>
            <person name="Lucas S."/>
            <person name="Copeland A."/>
            <person name="Lapidus A."/>
            <person name="Glavina del Rio T."/>
            <person name="Dalin E."/>
            <person name="Tice H."/>
            <person name="Bruce D."/>
            <person name="Goodwin L."/>
            <person name="Pitluck S."/>
            <person name="Lcollab F.I."/>
            <person name="Brettin T."/>
            <person name="Detter J.C."/>
            <person name="Han C."/>
            <person name="Tapia R."/>
            <person name="Kuske C.R."/>
            <person name="Schmutz J."/>
            <person name="Larimer F."/>
            <person name="Land M."/>
            <person name="Hauser L."/>
            <person name="Kyrpides N."/>
            <person name="Ovchinikova G."/>
            <person name="Sieprawska-Lupa M."/>
            <person name="Whitman W.B."/>
            <person name="Woyke T."/>
        </authorList>
    </citation>
    <scope>NUCLEOTIDE SEQUENCE [LARGE SCALE GENOMIC DNA]</scope>
    <source>
        <strain evidence="2">M7</strain>
    </source>
</reference>
<dbReference type="GeneID" id="8512992"/>
<dbReference type="Gene3D" id="1.10.10.10">
    <property type="entry name" value="Winged helix-like DNA-binding domain superfamily/Winged helix DNA-binding domain"/>
    <property type="match status" value="1"/>
</dbReference>
<dbReference type="EMBL" id="CP001787">
    <property type="protein sequence ID" value="ACX72517.1"/>
    <property type="molecule type" value="Genomic_DNA"/>
</dbReference>
<dbReference type="Proteomes" id="UP000002063">
    <property type="component" value="Chromosome"/>
</dbReference>
<protein>
    <recommendedName>
        <fullName evidence="1">ArnR1-like winged helix-turn-helix domain-containing protein</fullName>
    </recommendedName>
</protein>
<dbReference type="InterPro" id="IPR016024">
    <property type="entry name" value="ARM-type_fold"/>
</dbReference>
<proteinExistence type="predicted"/>
<name>C9RG15_METVM</name>
<keyword evidence="3" id="KW-1185">Reference proteome</keyword>
<dbReference type="KEGG" id="mvu:Metvu_0658"/>
<dbReference type="Pfam" id="PF14947">
    <property type="entry name" value="HTH_45"/>
    <property type="match status" value="1"/>
</dbReference>
<evidence type="ECO:0000313" key="2">
    <source>
        <dbReference type="EMBL" id="ACX72517.1"/>
    </source>
</evidence>
<dbReference type="InterPro" id="IPR036390">
    <property type="entry name" value="WH_DNA-bd_sf"/>
</dbReference>
<dbReference type="RefSeq" id="WP_015732738.1">
    <property type="nucleotide sequence ID" value="NC_013407.1"/>
</dbReference>
<dbReference type="AlphaFoldDB" id="C9RG15"/>
<dbReference type="InterPro" id="IPR038723">
    <property type="entry name" value="ArnR1-like_HTH"/>
</dbReference>
<organism evidence="2 3">
    <name type="scientific">Methanocaldococcus vulcanius (strain ATCC 700851 / DSM 12094 / M7)</name>
    <name type="common">Methanococcus vulcanius</name>
    <dbReference type="NCBI Taxonomy" id="579137"/>
    <lineage>
        <taxon>Archaea</taxon>
        <taxon>Methanobacteriati</taxon>
        <taxon>Methanobacteriota</taxon>
        <taxon>Methanomada group</taxon>
        <taxon>Methanococci</taxon>
        <taxon>Methanococcales</taxon>
        <taxon>Methanocaldococcaceae</taxon>
        <taxon>Methanocaldococcus</taxon>
    </lineage>
</organism>
<accession>C9RG15</accession>
<evidence type="ECO:0000313" key="3">
    <source>
        <dbReference type="Proteomes" id="UP000002063"/>
    </source>
</evidence>
<gene>
    <name evidence="2" type="ordered locus">Metvu_0658</name>
</gene>
<feature type="domain" description="ArnR1-like winged helix-turn-helix" evidence="1">
    <location>
        <begin position="132"/>
        <end position="206"/>
    </location>
</feature>
<dbReference type="SUPFAM" id="SSF46785">
    <property type="entry name" value="Winged helix' DNA-binding domain"/>
    <property type="match status" value="1"/>
</dbReference>
<dbReference type="eggNOG" id="arCOG01055">
    <property type="taxonomic scope" value="Archaea"/>
</dbReference>
<dbReference type="HOGENOM" id="CLU_1313130_0_0_2"/>
<dbReference type="SUPFAM" id="SSF48371">
    <property type="entry name" value="ARM repeat"/>
    <property type="match status" value="1"/>
</dbReference>
<dbReference type="InterPro" id="IPR036388">
    <property type="entry name" value="WH-like_DNA-bd_sf"/>
</dbReference>
<sequence>MEKDPRMRILKDLIERGRINDAIKLIEMEEGLMDLIHPFLVSKNAKLKINCIIVLGNLYLNGKIDDSCFIKYLEDLFLEEDRNLVFKAFLTLKEIPEIYRDDSACKLIMKYIINYEKYKRDLRKYSTLPNMKRDKIMIIFDILRTIKNNDLKKTNIMYATNLDWRTLNNYMSYLIKNEFIKEEREKFSLTERGRQLLEKIENVLRLIYFNE</sequence>